<proteinExistence type="predicted"/>
<protein>
    <submittedName>
        <fullName evidence="1">Mu-like prophage FluMu gp41 family protein</fullName>
    </submittedName>
</protein>
<dbReference type="Proteomes" id="UP001272137">
    <property type="component" value="Unassembled WGS sequence"/>
</dbReference>
<dbReference type="Pfam" id="PF10109">
    <property type="entry name" value="Phage_TAC_7"/>
    <property type="match status" value="1"/>
</dbReference>
<dbReference type="AlphaFoldDB" id="A0AAW9CR08"/>
<organism evidence="1 2">
    <name type="scientific">Burkholderia thailandensis</name>
    <dbReference type="NCBI Taxonomy" id="57975"/>
    <lineage>
        <taxon>Bacteria</taxon>
        <taxon>Pseudomonadati</taxon>
        <taxon>Pseudomonadota</taxon>
        <taxon>Betaproteobacteria</taxon>
        <taxon>Burkholderiales</taxon>
        <taxon>Burkholderiaceae</taxon>
        <taxon>Burkholderia</taxon>
        <taxon>pseudomallei group</taxon>
    </lineage>
</organism>
<comment type="caution">
    <text evidence="1">The sequence shown here is derived from an EMBL/GenBank/DDBJ whole genome shotgun (WGS) entry which is preliminary data.</text>
</comment>
<evidence type="ECO:0000313" key="1">
    <source>
        <dbReference type="EMBL" id="MDW9252276.1"/>
    </source>
</evidence>
<dbReference type="InterPro" id="IPR019289">
    <property type="entry name" value="Phage_tail_E/E"/>
</dbReference>
<accession>A0AAW9CR08</accession>
<reference evidence="1" key="1">
    <citation type="submission" date="2018-08" db="EMBL/GenBank/DDBJ databases">
        <title>Identification of Burkholderia cepacia strains that express a Burkholderia pseudomallei-like capsular polysaccharide.</title>
        <authorList>
            <person name="Burtnick M.N."/>
            <person name="Vongsouvath M."/>
            <person name="Newton P."/>
            <person name="Wuthiekanun V."/>
            <person name="Limmathurotsakul D."/>
            <person name="Brett P.J."/>
            <person name="Chantratita N."/>
            <person name="Dance D.A."/>
        </authorList>
    </citation>
    <scope>NUCLEOTIDE SEQUENCE</scope>
    <source>
        <strain evidence="1">SBXCC001</strain>
    </source>
</reference>
<gene>
    <name evidence="1" type="ORF">C7S16_6471</name>
</gene>
<dbReference type="EMBL" id="QXCT01000001">
    <property type="protein sequence ID" value="MDW9252276.1"/>
    <property type="molecule type" value="Genomic_DNA"/>
</dbReference>
<dbReference type="KEGG" id="btha:DR62_5563"/>
<evidence type="ECO:0000313" key="2">
    <source>
        <dbReference type="Proteomes" id="UP001272137"/>
    </source>
</evidence>
<sequence>MIITLKHPLKLATGETVSTLTLRRGKRKDMAAAAKYSSDAGEQEDFLFARLTGLTVEDIGELDLADAKQLADSFRDMVEERDAAVDASAPAGAAGRDVRIDGRDAAAAR</sequence>
<dbReference type="RefSeq" id="WP_009906946.1">
    <property type="nucleotide sequence ID" value="NZ_CP008915.2"/>
</dbReference>
<name>A0AAW9CR08_BURTH</name>